<accession>A0A9W9AMC7</accession>
<dbReference type="AlphaFoldDB" id="A0A9W9AMC7"/>
<feature type="compositionally biased region" description="Basic residues" evidence="1">
    <location>
        <begin position="321"/>
        <end position="330"/>
    </location>
</feature>
<protein>
    <submittedName>
        <fullName evidence="2">Uncharacterized protein</fullName>
    </submittedName>
</protein>
<gene>
    <name evidence="2" type="ORF">C8J55DRAFT_36888</name>
</gene>
<proteinExistence type="predicted"/>
<evidence type="ECO:0000313" key="2">
    <source>
        <dbReference type="EMBL" id="KAJ4484132.1"/>
    </source>
</evidence>
<evidence type="ECO:0000256" key="1">
    <source>
        <dbReference type="SAM" id="MobiDB-lite"/>
    </source>
</evidence>
<reference evidence="2" key="1">
    <citation type="submission" date="2022-08" db="EMBL/GenBank/DDBJ databases">
        <authorList>
            <consortium name="DOE Joint Genome Institute"/>
            <person name="Min B."/>
            <person name="Riley R."/>
            <person name="Sierra-Patev S."/>
            <person name="Naranjo-Ortiz M."/>
            <person name="Looney B."/>
            <person name="Konkel Z."/>
            <person name="Slot J.C."/>
            <person name="Sakamoto Y."/>
            <person name="Steenwyk J.L."/>
            <person name="Rokas A."/>
            <person name="Carro J."/>
            <person name="Camarero S."/>
            <person name="Ferreira P."/>
            <person name="Molpeceres G."/>
            <person name="Ruiz-Duenas F.J."/>
            <person name="Serrano A."/>
            <person name="Henrissat B."/>
            <person name="Drula E."/>
            <person name="Hughes K.W."/>
            <person name="Mata J.L."/>
            <person name="Ishikawa N.K."/>
            <person name="Vargas-Isla R."/>
            <person name="Ushijima S."/>
            <person name="Smith C.A."/>
            <person name="Ahrendt S."/>
            <person name="Andreopoulos W."/>
            <person name="He G."/>
            <person name="Labutti K."/>
            <person name="Lipzen A."/>
            <person name="Ng V."/>
            <person name="Sandor L."/>
            <person name="Barry K."/>
            <person name="Martinez A.T."/>
            <person name="Xiao Y."/>
            <person name="Gibbons J.G."/>
            <person name="Terashima K."/>
            <person name="Hibbett D.S."/>
            <person name="Grigoriev I.V."/>
        </authorList>
    </citation>
    <scope>NUCLEOTIDE SEQUENCE</scope>
    <source>
        <strain evidence="2">Sp2 HRB7682 ss15</strain>
    </source>
</reference>
<dbReference type="EMBL" id="JANVFS010000012">
    <property type="protein sequence ID" value="KAJ4484132.1"/>
    <property type="molecule type" value="Genomic_DNA"/>
</dbReference>
<dbReference type="Proteomes" id="UP001150238">
    <property type="component" value="Unassembled WGS sequence"/>
</dbReference>
<evidence type="ECO:0000313" key="3">
    <source>
        <dbReference type="Proteomes" id="UP001150238"/>
    </source>
</evidence>
<feature type="region of interest" description="Disordered" evidence="1">
    <location>
        <begin position="316"/>
        <end position="336"/>
    </location>
</feature>
<sequence>MDPRHCSIPPNVVAAVNISGVIERGPPGARLPFADCSRYTNFILVKNGHLLIVQSEDIPSSEAWRTMAYEDAVADFQAREARISQRLSVVASLIDTIDFNKSQFVVLVSDAQQTRLVTQSSDDIPPLTAPLGWLPRVQESDLYVCQWSGDRVYCIWNDQQVDVFISFSVANRWRVQQMITIIHLLEKLKINITYDPLAIVVRGAEILGLVMARVEGRLLEMRDRSLAHNTLAKLHEANIMFESGLCMDDFLVHKGKLCLIRCVYTLVQYDPGDKERDWLEARAWQMLDVIFDELPQLDKSSVLNINQHCGPISLLRDTKTPRGKRRKHIPRNLYSS</sequence>
<reference evidence="2" key="2">
    <citation type="journal article" date="2023" name="Proc. Natl. Acad. Sci. U.S.A.">
        <title>A global phylogenomic analysis of the shiitake genus Lentinula.</title>
        <authorList>
            <person name="Sierra-Patev S."/>
            <person name="Min B."/>
            <person name="Naranjo-Ortiz M."/>
            <person name="Looney B."/>
            <person name="Konkel Z."/>
            <person name="Slot J.C."/>
            <person name="Sakamoto Y."/>
            <person name="Steenwyk J.L."/>
            <person name="Rokas A."/>
            <person name="Carro J."/>
            <person name="Camarero S."/>
            <person name="Ferreira P."/>
            <person name="Molpeceres G."/>
            <person name="Ruiz-Duenas F.J."/>
            <person name="Serrano A."/>
            <person name="Henrissat B."/>
            <person name="Drula E."/>
            <person name="Hughes K.W."/>
            <person name="Mata J.L."/>
            <person name="Ishikawa N.K."/>
            <person name="Vargas-Isla R."/>
            <person name="Ushijima S."/>
            <person name="Smith C.A."/>
            <person name="Donoghue J."/>
            <person name="Ahrendt S."/>
            <person name="Andreopoulos W."/>
            <person name="He G."/>
            <person name="LaButti K."/>
            <person name="Lipzen A."/>
            <person name="Ng V."/>
            <person name="Riley R."/>
            <person name="Sandor L."/>
            <person name="Barry K."/>
            <person name="Martinez A.T."/>
            <person name="Xiao Y."/>
            <person name="Gibbons J.G."/>
            <person name="Terashima K."/>
            <person name="Grigoriev I.V."/>
            <person name="Hibbett D."/>
        </authorList>
    </citation>
    <scope>NUCLEOTIDE SEQUENCE</scope>
    <source>
        <strain evidence="2">Sp2 HRB7682 ss15</strain>
    </source>
</reference>
<organism evidence="2 3">
    <name type="scientific">Lentinula lateritia</name>
    <dbReference type="NCBI Taxonomy" id="40482"/>
    <lineage>
        <taxon>Eukaryota</taxon>
        <taxon>Fungi</taxon>
        <taxon>Dikarya</taxon>
        <taxon>Basidiomycota</taxon>
        <taxon>Agaricomycotina</taxon>
        <taxon>Agaricomycetes</taxon>
        <taxon>Agaricomycetidae</taxon>
        <taxon>Agaricales</taxon>
        <taxon>Marasmiineae</taxon>
        <taxon>Omphalotaceae</taxon>
        <taxon>Lentinula</taxon>
    </lineage>
</organism>
<name>A0A9W9AMC7_9AGAR</name>
<comment type="caution">
    <text evidence="2">The sequence shown here is derived from an EMBL/GenBank/DDBJ whole genome shotgun (WGS) entry which is preliminary data.</text>
</comment>